<proteinExistence type="predicted"/>
<dbReference type="AlphaFoldDB" id="A0AAN4W3H7"/>
<evidence type="ECO:0000313" key="2">
    <source>
        <dbReference type="Proteomes" id="UP001310022"/>
    </source>
</evidence>
<accession>A0AAN4W3H7</accession>
<evidence type="ECO:0000313" key="1">
    <source>
        <dbReference type="EMBL" id="GJM63963.1"/>
    </source>
</evidence>
<organism evidence="1 2">
    <name type="scientific">Persicobacter diffluens</name>
    <dbReference type="NCBI Taxonomy" id="981"/>
    <lineage>
        <taxon>Bacteria</taxon>
        <taxon>Pseudomonadati</taxon>
        <taxon>Bacteroidota</taxon>
        <taxon>Cytophagia</taxon>
        <taxon>Cytophagales</taxon>
        <taxon>Persicobacteraceae</taxon>
        <taxon>Persicobacter</taxon>
    </lineage>
</organism>
<dbReference type="RefSeq" id="WP_060689189.1">
    <property type="nucleotide sequence ID" value="NZ_BQKE01000003.1"/>
</dbReference>
<dbReference type="EMBL" id="BQKE01000003">
    <property type="protein sequence ID" value="GJM63963.1"/>
    <property type="molecule type" value="Genomic_DNA"/>
</dbReference>
<keyword evidence="2" id="KW-1185">Reference proteome</keyword>
<gene>
    <name evidence="1" type="ORF">PEDI_45150</name>
</gene>
<name>A0AAN4W3H7_9BACT</name>
<sequence>MGNDNYYQPSLKFDAGYYFSELYESITKMEGVCRFMEKSQNEMGLDIQSEMNDVYAMDFKGVNGLGLEIMERASKNLMEEYSLCYSILNQTIEAFVDYCLRKKPQLLIEFDSEKFKVQNFLKAVGDGNASKPSHILDSVIAEFLEEFEEDQLSTRMYKCFRLFGETIKPRAHARLLSTQALYNLCLFEPRKVAFDRKAIKDFSKVIHTLELFINRQLLDRKIGEFAA</sequence>
<comment type="caution">
    <text evidence="1">The sequence shown here is derived from an EMBL/GenBank/DDBJ whole genome shotgun (WGS) entry which is preliminary data.</text>
</comment>
<dbReference type="Proteomes" id="UP001310022">
    <property type="component" value="Unassembled WGS sequence"/>
</dbReference>
<protein>
    <submittedName>
        <fullName evidence="1">Uncharacterized protein</fullName>
    </submittedName>
</protein>
<reference evidence="1 2" key="1">
    <citation type="submission" date="2021-12" db="EMBL/GenBank/DDBJ databases">
        <title>Genome sequencing of bacteria with rrn-lacking chromosome and rrn-plasmid.</title>
        <authorList>
            <person name="Anda M."/>
            <person name="Iwasaki W."/>
        </authorList>
    </citation>
    <scope>NUCLEOTIDE SEQUENCE [LARGE SCALE GENOMIC DNA]</scope>
    <source>
        <strain evidence="1 2">NBRC 15940</strain>
    </source>
</reference>